<feature type="region of interest" description="Disordered" evidence="1">
    <location>
        <begin position="256"/>
        <end position="283"/>
    </location>
</feature>
<keyword evidence="3" id="KW-1185">Reference proteome</keyword>
<evidence type="ECO:0000313" key="3">
    <source>
        <dbReference type="Proteomes" id="UP001432027"/>
    </source>
</evidence>
<sequence>MNREESTSQDNNYDLPVTPSKAGTICALQVRRVPRLISPGAELKFPNPRTVKSNRREWDASDSSMPVLEKMDWIEPQNDKKHLDNVVWKWIRQGPGVAAVGRWMAEDETVEPMLIDYEEGPIHEAPEVRWAMRGAERRRMAMMERRRSRLSMSCPLVDGHISLSLISQEIIDHAECTDEYEEHPDTEILEEEAVDVVDGVEEDVPIPSSFPSNHSNHEWIYDEGGIAPPLPSQIYHEKETHYDPVAIASSLRSRKAAMRMNREKRQNEEEERKRRLKEEREERLEREALEMAEEKRRRETADVTIQSRRAKRADYVRRLRNDKRIEIGEEEWQKHLEKEREKRRAREKRKMQNPGYIEKKRMRQTLKTREIRANQAMLEGRRAYYIERQEEVYEDGVYEMEETEGNHNKEGGHTKQDDEEIEVEKW</sequence>
<feature type="compositionally biased region" description="Acidic residues" evidence="1">
    <location>
        <begin position="417"/>
        <end position="426"/>
    </location>
</feature>
<comment type="caution">
    <text evidence="2">The sequence shown here is derived from an EMBL/GenBank/DDBJ whole genome shotgun (WGS) entry which is preliminary data.</text>
</comment>
<proteinExistence type="predicted"/>
<feature type="region of interest" description="Disordered" evidence="1">
    <location>
        <begin position="403"/>
        <end position="426"/>
    </location>
</feature>
<evidence type="ECO:0000256" key="1">
    <source>
        <dbReference type="SAM" id="MobiDB-lite"/>
    </source>
</evidence>
<feature type="compositionally biased region" description="Basic and acidic residues" evidence="1">
    <location>
        <begin position="404"/>
        <end position="416"/>
    </location>
</feature>
<organism evidence="2 3">
    <name type="scientific">Pristionchus entomophagus</name>
    <dbReference type="NCBI Taxonomy" id="358040"/>
    <lineage>
        <taxon>Eukaryota</taxon>
        <taxon>Metazoa</taxon>
        <taxon>Ecdysozoa</taxon>
        <taxon>Nematoda</taxon>
        <taxon>Chromadorea</taxon>
        <taxon>Rhabditida</taxon>
        <taxon>Rhabditina</taxon>
        <taxon>Diplogasteromorpha</taxon>
        <taxon>Diplogasteroidea</taxon>
        <taxon>Neodiplogasteridae</taxon>
        <taxon>Pristionchus</taxon>
    </lineage>
</organism>
<dbReference type="Proteomes" id="UP001432027">
    <property type="component" value="Unassembled WGS sequence"/>
</dbReference>
<feature type="compositionally biased region" description="Basic and acidic residues" evidence="1">
    <location>
        <begin position="260"/>
        <end position="283"/>
    </location>
</feature>
<reference evidence="2" key="1">
    <citation type="submission" date="2023-10" db="EMBL/GenBank/DDBJ databases">
        <title>Genome assembly of Pristionchus species.</title>
        <authorList>
            <person name="Yoshida K."/>
            <person name="Sommer R.J."/>
        </authorList>
    </citation>
    <scope>NUCLEOTIDE SEQUENCE</scope>
    <source>
        <strain evidence="2">RS0144</strain>
    </source>
</reference>
<dbReference type="AlphaFoldDB" id="A0AAV5SP91"/>
<accession>A0AAV5SP91</accession>
<protein>
    <submittedName>
        <fullName evidence="2">Uncharacterized protein</fullName>
    </submittedName>
</protein>
<gene>
    <name evidence="2" type="ORF">PENTCL1PPCAC_6507</name>
</gene>
<dbReference type="EMBL" id="BTSX01000002">
    <property type="protein sequence ID" value="GMS84332.1"/>
    <property type="molecule type" value="Genomic_DNA"/>
</dbReference>
<evidence type="ECO:0000313" key="2">
    <source>
        <dbReference type="EMBL" id="GMS84332.1"/>
    </source>
</evidence>
<name>A0AAV5SP91_9BILA</name>